<feature type="region of interest" description="Disordered" evidence="1">
    <location>
        <begin position="17"/>
        <end position="65"/>
    </location>
</feature>
<evidence type="ECO:0000256" key="1">
    <source>
        <dbReference type="SAM" id="MobiDB-lite"/>
    </source>
</evidence>
<sequence>MLFMNISRRFGAVYQEEQASEGGAPAVAPTGDEVPAAEPAAVEPAKPVAPVTPSAEPSTPADNGMQQYIDEYSEGKPALSLALGFLRDAGISPTDDAFTLAERDGDFTLLKALLAQKGLAGTDQMVAILEGAVAEHQAEQAAHEEATTAIVSGVLGENKDVILNWARENALPEEKAAMNDMLAAGGPYAHCVAIALQHMYNGADVTQPAANPVVQAKGGTSGNGPISAAEFASATQDLYNKFGQQDPRGTAEYAQLQRRREAGRTRGI</sequence>
<proteinExistence type="predicted"/>
<evidence type="ECO:0000313" key="3">
    <source>
        <dbReference type="Proteomes" id="UP000225269"/>
    </source>
</evidence>
<evidence type="ECO:0000313" key="2">
    <source>
        <dbReference type="EMBL" id="APU00375.1"/>
    </source>
</evidence>
<evidence type="ECO:0008006" key="4">
    <source>
        <dbReference type="Google" id="ProtNLM"/>
    </source>
</evidence>
<accession>A0A1L7DQM8</accession>
<dbReference type="EMBL" id="KY318515">
    <property type="protein sequence ID" value="APU00375.1"/>
    <property type="molecule type" value="Genomic_DNA"/>
</dbReference>
<gene>
    <name evidence="2" type="ORF">fHeYen301_42</name>
</gene>
<reference evidence="3" key="1">
    <citation type="submission" date="2016-12" db="EMBL/GenBank/DDBJ databases">
        <title>Characterization and complete genome sequence of Yersinia bacteriophage, fHe-Yen3-01.</title>
        <authorList>
            <person name="Jun J.W."/>
            <person name="Wicklund A."/>
            <person name="Skurnik M."/>
        </authorList>
    </citation>
    <scope>NUCLEOTIDE SEQUENCE [LARGE SCALE GENOMIC DNA]</scope>
</reference>
<name>A0A1L7DQM8_9CAUD</name>
<feature type="compositionally biased region" description="Low complexity" evidence="1">
    <location>
        <begin position="33"/>
        <end position="53"/>
    </location>
</feature>
<keyword evidence="3" id="KW-1185">Reference proteome</keyword>
<feature type="compositionally biased region" description="Polar residues" evidence="1">
    <location>
        <begin position="55"/>
        <end position="65"/>
    </location>
</feature>
<dbReference type="Proteomes" id="UP000225269">
    <property type="component" value="Segment"/>
</dbReference>
<protein>
    <recommendedName>
        <fullName evidence="4">Scaffolding protein</fullName>
    </recommendedName>
</protein>
<organism evidence="2 3">
    <name type="scientific">Yersinia phage fHe-Yen3-01</name>
    <dbReference type="NCBI Taxonomy" id="1932893"/>
    <lineage>
        <taxon>Viruses</taxon>
        <taxon>Duplodnaviria</taxon>
        <taxon>Heunggongvirae</taxon>
        <taxon>Uroviricota</taxon>
        <taxon>Caudoviricetes</taxon>
        <taxon>Autographivirales</taxon>
        <taxon>Autonotataviridae</taxon>
        <taxon>Melnykvirinae</taxon>
        <taxon>Pokrovskaiavirus</taxon>
        <taxon>Pokrovskaiavirus fHeYen301</taxon>
    </lineage>
</organism>